<dbReference type="EMBL" id="JAGVWF010000025">
    <property type="protein sequence ID" value="MBS3059137.1"/>
    <property type="molecule type" value="Genomic_DNA"/>
</dbReference>
<keyword evidence="1" id="KW-0472">Membrane</keyword>
<keyword evidence="1" id="KW-0812">Transmembrane</keyword>
<dbReference type="Proteomes" id="UP000683213">
    <property type="component" value="Unassembled WGS sequence"/>
</dbReference>
<accession>A0A7J4IV01</accession>
<feature type="transmembrane region" description="Helical" evidence="1">
    <location>
        <begin position="12"/>
        <end position="32"/>
    </location>
</feature>
<evidence type="ECO:0000256" key="1">
    <source>
        <dbReference type="SAM" id="Phobius"/>
    </source>
</evidence>
<name>A0A7J4IV01_9ARCH</name>
<reference evidence="3" key="2">
    <citation type="submission" date="2021-03" db="EMBL/GenBank/DDBJ databases">
        <authorList>
            <person name="Jaffe A."/>
        </authorList>
    </citation>
    <scope>NUCLEOTIDE SEQUENCE</scope>
    <source>
        <strain evidence="3">RIFCSPHIGHO2_01_FULL_GW2011_AR10_43_9</strain>
    </source>
</reference>
<dbReference type="AlphaFoldDB" id="A0A7J4IV01"/>
<sequence length="120" mass="13365">MKEKGFIFSSDALFAVLIVIVVFSTLTTYFLIEQSEEKAIYSVDRETADAALVGFYLNREASDFGLSETFSIAAKQSKCNIIYDYLFIREDTLERSDNSRLGTGAGAAPINEKRFCGEFG</sequence>
<dbReference type="EMBL" id="DUFG01000013">
    <property type="protein sequence ID" value="HIH08179.1"/>
    <property type="molecule type" value="Genomic_DNA"/>
</dbReference>
<reference evidence="2" key="1">
    <citation type="journal article" date="2020" name="bioRxiv">
        <title>A rank-normalized archaeal taxonomy based on genome phylogeny resolves widespread incomplete and uneven classifications.</title>
        <authorList>
            <person name="Rinke C."/>
            <person name="Chuvochina M."/>
            <person name="Mussig A.J."/>
            <person name="Chaumeil P.-A."/>
            <person name="Waite D.W."/>
            <person name="Whitman W.B."/>
            <person name="Parks D.H."/>
            <person name="Hugenholtz P."/>
        </authorList>
    </citation>
    <scope>NUCLEOTIDE SEQUENCE</scope>
    <source>
        <strain evidence="2">UBA10011</strain>
    </source>
</reference>
<proteinExistence type="predicted"/>
<reference evidence="3" key="3">
    <citation type="submission" date="2021-05" db="EMBL/GenBank/DDBJ databases">
        <title>Protein family content uncovers lineage relationships and bacterial pathway maintenance mechanisms in DPANN archaea.</title>
        <authorList>
            <person name="Castelle C.J."/>
            <person name="Meheust R."/>
            <person name="Jaffe A.L."/>
            <person name="Seitz K."/>
            <person name="Gong X."/>
            <person name="Baker B.J."/>
            <person name="Banfield J.F."/>
        </authorList>
    </citation>
    <scope>NUCLEOTIDE SEQUENCE</scope>
    <source>
        <strain evidence="3">RIFCSPHIGHO2_01_FULL_GW2011_AR10_43_9</strain>
    </source>
</reference>
<evidence type="ECO:0000313" key="4">
    <source>
        <dbReference type="Proteomes" id="UP000577419"/>
    </source>
</evidence>
<evidence type="ECO:0000313" key="2">
    <source>
        <dbReference type="EMBL" id="HIH08179.1"/>
    </source>
</evidence>
<evidence type="ECO:0000313" key="3">
    <source>
        <dbReference type="EMBL" id="MBS3059137.1"/>
    </source>
</evidence>
<organism evidence="2 4">
    <name type="scientific">Candidatus Iainarchaeum sp</name>
    <dbReference type="NCBI Taxonomy" id="3101447"/>
    <lineage>
        <taxon>Archaea</taxon>
        <taxon>Candidatus Iainarchaeota</taxon>
        <taxon>Candidatus Iainarchaeia</taxon>
        <taxon>Candidatus Iainarchaeales</taxon>
        <taxon>Candidatus Iainarchaeaceae</taxon>
        <taxon>Candidatus Iainarchaeum</taxon>
    </lineage>
</organism>
<gene>
    <name evidence="2" type="ORF">HA237_02285</name>
    <name evidence="3" type="ORF">J4224_01790</name>
</gene>
<keyword evidence="1" id="KW-1133">Transmembrane helix</keyword>
<comment type="caution">
    <text evidence="2">The sequence shown here is derived from an EMBL/GenBank/DDBJ whole genome shotgun (WGS) entry which is preliminary data.</text>
</comment>
<protein>
    <submittedName>
        <fullName evidence="2">Uncharacterized protein</fullName>
    </submittedName>
</protein>
<dbReference type="Proteomes" id="UP000577419">
    <property type="component" value="Unassembled WGS sequence"/>
</dbReference>